<dbReference type="AlphaFoldDB" id="A0A7G5N109"/>
<evidence type="ECO:0008006" key="3">
    <source>
        <dbReference type="Google" id="ProtNLM"/>
    </source>
</evidence>
<name>A0A7G5N109_9FIRM</name>
<dbReference type="RefSeq" id="WP_018595228.1">
    <property type="nucleotide sequence ID" value="NZ_AP031416.1"/>
</dbReference>
<gene>
    <name evidence="1" type="ORF">E5259_24820</name>
</gene>
<dbReference type="GeneID" id="75053991"/>
<evidence type="ECO:0000313" key="1">
    <source>
        <dbReference type="EMBL" id="QMW80552.1"/>
    </source>
</evidence>
<reference evidence="1 2" key="1">
    <citation type="submission" date="2019-04" db="EMBL/GenBank/DDBJ databases">
        <authorList>
            <person name="Schori C."/>
            <person name="Ahrens C."/>
        </authorList>
    </citation>
    <scope>NUCLEOTIDE SEQUENCE [LARGE SCALE GENOMIC DNA]</scope>
    <source>
        <strain evidence="1 2">DSM 2950</strain>
    </source>
</reference>
<proteinExistence type="predicted"/>
<sequence>MKEKEGEGMIQHIIPVYFLRDGIQARIEMVQGDSGREVLFSAQDIVLSSDMSAKIYIEKPSGLSSYRNAEIRDNSVSVKATTQMLAETGTCLGQIQIYRETEKVTSFLFRLEIKKSIVNASGIESKDEFTILEQTIQEALTAIKDATDAKNAATDAAKKALQAAETADASTSNADLKVLEAQRAAEDATAAAGRADTAAGNAAKEARKATTAASNANIVYEKLKDISAEQINDDITGIKTALAKTIIAEG</sequence>
<evidence type="ECO:0000313" key="2">
    <source>
        <dbReference type="Proteomes" id="UP000515789"/>
    </source>
</evidence>
<protein>
    <recommendedName>
        <fullName evidence="3">DUF2479 domain-containing protein</fullName>
    </recommendedName>
</protein>
<dbReference type="EMBL" id="CP039126">
    <property type="protein sequence ID" value="QMW80552.1"/>
    <property type="molecule type" value="Genomic_DNA"/>
</dbReference>
<organism evidence="1 2">
    <name type="scientific">Blautia producta</name>
    <dbReference type="NCBI Taxonomy" id="33035"/>
    <lineage>
        <taxon>Bacteria</taxon>
        <taxon>Bacillati</taxon>
        <taxon>Bacillota</taxon>
        <taxon>Clostridia</taxon>
        <taxon>Lachnospirales</taxon>
        <taxon>Lachnospiraceae</taxon>
        <taxon>Blautia</taxon>
    </lineage>
</organism>
<accession>A0A7G5N109</accession>
<dbReference type="Proteomes" id="UP000515789">
    <property type="component" value="Chromosome"/>
</dbReference>